<dbReference type="OrthoDB" id="2331100at2759"/>
<dbReference type="RefSeq" id="XP_033658659.1">
    <property type="nucleotide sequence ID" value="XM_033794971.1"/>
</dbReference>
<dbReference type="Gene3D" id="2.60.40.420">
    <property type="entry name" value="Cupredoxins - blue copper proteins"/>
    <property type="match status" value="1"/>
</dbReference>
<dbReference type="Proteomes" id="UP000800097">
    <property type="component" value="Unassembled WGS sequence"/>
</dbReference>
<dbReference type="CDD" id="cd00920">
    <property type="entry name" value="Cupredoxin"/>
    <property type="match status" value="1"/>
</dbReference>
<dbReference type="EMBL" id="ML986484">
    <property type="protein sequence ID" value="KAF2281122.1"/>
    <property type="molecule type" value="Genomic_DNA"/>
</dbReference>
<evidence type="ECO:0000313" key="2">
    <source>
        <dbReference type="Proteomes" id="UP000800097"/>
    </source>
</evidence>
<accession>A0A6A6JWY4</accession>
<evidence type="ECO:0008006" key="3">
    <source>
        <dbReference type="Google" id="ProtNLM"/>
    </source>
</evidence>
<name>A0A6A6JWY4_WESOR</name>
<proteinExistence type="predicted"/>
<dbReference type="InterPro" id="IPR052953">
    <property type="entry name" value="Ser-rich/MCO-related"/>
</dbReference>
<feature type="non-terminal residue" evidence="1">
    <location>
        <position position="115"/>
    </location>
</feature>
<keyword evidence="2" id="KW-1185">Reference proteome</keyword>
<gene>
    <name evidence="1" type="ORF">EI97DRAFT_362351</name>
</gene>
<dbReference type="PANTHER" id="PTHR34883">
    <property type="entry name" value="SERINE-RICH PROTEIN, PUTATIVE-RELATED-RELATED"/>
    <property type="match status" value="1"/>
</dbReference>
<dbReference type="SUPFAM" id="SSF49503">
    <property type="entry name" value="Cupredoxins"/>
    <property type="match status" value="1"/>
</dbReference>
<dbReference type="AlphaFoldDB" id="A0A6A6JWY4"/>
<feature type="non-terminal residue" evidence="1">
    <location>
        <position position="1"/>
    </location>
</feature>
<dbReference type="GeneID" id="54548146"/>
<dbReference type="PANTHER" id="PTHR34883:SF15">
    <property type="entry name" value="EXTRACELLULAR SERINE-RICH PROTEIN"/>
    <property type="match status" value="1"/>
</dbReference>
<reference evidence="1" key="1">
    <citation type="journal article" date="2020" name="Stud. Mycol.">
        <title>101 Dothideomycetes genomes: a test case for predicting lifestyles and emergence of pathogens.</title>
        <authorList>
            <person name="Haridas S."/>
            <person name="Albert R."/>
            <person name="Binder M."/>
            <person name="Bloem J."/>
            <person name="Labutti K."/>
            <person name="Salamov A."/>
            <person name="Andreopoulos B."/>
            <person name="Baker S."/>
            <person name="Barry K."/>
            <person name="Bills G."/>
            <person name="Bluhm B."/>
            <person name="Cannon C."/>
            <person name="Castanera R."/>
            <person name="Culley D."/>
            <person name="Daum C."/>
            <person name="Ezra D."/>
            <person name="Gonzalez J."/>
            <person name="Henrissat B."/>
            <person name="Kuo A."/>
            <person name="Liang C."/>
            <person name="Lipzen A."/>
            <person name="Lutzoni F."/>
            <person name="Magnuson J."/>
            <person name="Mondo S."/>
            <person name="Nolan M."/>
            <person name="Ohm R."/>
            <person name="Pangilinan J."/>
            <person name="Park H.-J."/>
            <person name="Ramirez L."/>
            <person name="Alfaro M."/>
            <person name="Sun H."/>
            <person name="Tritt A."/>
            <person name="Yoshinaga Y."/>
            <person name="Zwiers L.-H."/>
            <person name="Turgeon B."/>
            <person name="Goodwin S."/>
            <person name="Spatafora J."/>
            <person name="Crous P."/>
            <person name="Grigoriev I."/>
        </authorList>
    </citation>
    <scope>NUCLEOTIDE SEQUENCE</scope>
    <source>
        <strain evidence="1">CBS 379.55</strain>
    </source>
</reference>
<organism evidence="1 2">
    <name type="scientific">Westerdykella ornata</name>
    <dbReference type="NCBI Taxonomy" id="318751"/>
    <lineage>
        <taxon>Eukaryota</taxon>
        <taxon>Fungi</taxon>
        <taxon>Dikarya</taxon>
        <taxon>Ascomycota</taxon>
        <taxon>Pezizomycotina</taxon>
        <taxon>Dothideomycetes</taxon>
        <taxon>Pleosporomycetidae</taxon>
        <taxon>Pleosporales</taxon>
        <taxon>Sporormiaceae</taxon>
        <taxon>Westerdykella</taxon>
    </lineage>
</organism>
<evidence type="ECO:0000313" key="1">
    <source>
        <dbReference type="EMBL" id="KAF2281122.1"/>
    </source>
</evidence>
<dbReference type="InterPro" id="IPR008972">
    <property type="entry name" value="Cupredoxin"/>
</dbReference>
<sequence>VAVGKDGLRFTPDTISAKPGDRITFEFYPKNHTVAQAAFDNPCNPINGSIFSGFNFAVAEGKAEKQFTITVKDDKPIWLYCSAVPQGNSHCAAGMVAVINPPKEGPRTLQAFREA</sequence>
<protein>
    <recommendedName>
        <fullName evidence="3">Cupredoxin</fullName>
    </recommendedName>
</protein>